<dbReference type="InParanoid" id="G0V845"/>
<dbReference type="Proteomes" id="UP000001640">
    <property type="component" value="Chromosome 1"/>
</dbReference>
<dbReference type="KEGG" id="ncs:NCAS_0A10850"/>
<feature type="compositionally biased region" description="Low complexity" evidence="1">
    <location>
        <begin position="137"/>
        <end position="147"/>
    </location>
</feature>
<evidence type="ECO:0000313" key="3">
    <source>
        <dbReference type="Proteomes" id="UP000001640"/>
    </source>
</evidence>
<feature type="region of interest" description="Disordered" evidence="1">
    <location>
        <begin position="124"/>
        <end position="147"/>
    </location>
</feature>
<dbReference type="eggNOG" id="ENOG502S1A5">
    <property type="taxonomic scope" value="Eukaryota"/>
</dbReference>
<feature type="compositionally biased region" description="Polar residues" evidence="1">
    <location>
        <begin position="124"/>
        <end position="136"/>
    </location>
</feature>
<sequence length="368" mass="41840">MLHSLSDNIDLLETVPISNNNNNRTTIDPLTLNEVRNEQIYNEESLSFDNDSNAISMGDPLIFNNGMWQSDSQVFNPFPSFSLDYVTTQRSMDGNPLDSIELSNINRNDDNDLFTTEESLDSSVLNTPNINNSPKGSITSSSSSSDDTVFSTIANFNPYNYEEEENNSNDAFVQFKDFINNTPSSFSSASIGEAPLLTTTAATTTFSPSELILNSSKNSKRANSTNVYLEGAHKKHNRQSKKRSQSTCADSKKVSDSRLSAQGLAKVLNLSSPEEALKRERFILNIFEHDLNYPLGYKTWIRDTTKEYRTKLIEELYQRVQKTYPEYNHSVLETIIRRATYYMMQSRLRRERRAKTKDKIKVKSEVTL</sequence>
<reference key="2">
    <citation type="submission" date="2011-08" db="EMBL/GenBank/DDBJ databases">
        <title>Genome sequence of Naumovozyma castellii.</title>
        <authorList>
            <person name="Gordon J.L."/>
            <person name="Armisen D."/>
            <person name="Proux-Wera E."/>
            <person name="OhEigeartaigh S.S."/>
            <person name="Byrne K.P."/>
            <person name="Wolfe K.H."/>
        </authorList>
    </citation>
    <scope>NUCLEOTIDE SEQUENCE</scope>
    <source>
        <strain>Type strain:CBS 4309</strain>
    </source>
</reference>
<dbReference type="RefSeq" id="XP_003674024.1">
    <property type="nucleotide sequence ID" value="XM_003673976.1"/>
</dbReference>
<organism evidence="2 3">
    <name type="scientific">Naumovozyma castellii</name>
    <name type="common">Yeast</name>
    <name type="synonym">Saccharomyces castellii</name>
    <dbReference type="NCBI Taxonomy" id="27288"/>
    <lineage>
        <taxon>Eukaryota</taxon>
        <taxon>Fungi</taxon>
        <taxon>Dikarya</taxon>
        <taxon>Ascomycota</taxon>
        <taxon>Saccharomycotina</taxon>
        <taxon>Saccharomycetes</taxon>
        <taxon>Saccharomycetales</taxon>
        <taxon>Saccharomycetaceae</taxon>
        <taxon>Naumovozyma</taxon>
    </lineage>
</organism>
<reference evidence="2 3" key="1">
    <citation type="journal article" date="2011" name="Proc. Natl. Acad. Sci. U.S.A.">
        <title>Evolutionary erosion of yeast sex chromosomes by mating-type switching accidents.</title>
        <authorList>
            <person name="Gordon J.L."/>
            <person name="Armisen D."/>
            <person name="Proux-Wera E."/>
            <person name="Oheigeartaigh S.S."/>
            <person name="Byrne K.P."/>
            <person name="Wolfe K.H."/>
        </authorList>
    </citation>
    <scope>NUCLEOTIDE SEQUENCE [LARGE SCALE GENOMIC DNA]</scope>
    <source>
        <strain evidence="3">ATCC 76901 / BCRC 22586 / CBS 4309 / NBRC 1992 / NRRL Y-12630</strain>
    </source>
</reference>
<feature type="region of interest" description="Disordered" evidence="1">
    <location>
        <begin position="229"/>
        <end position="254"/>
    </location>
</feature>
<evidence type="ECO:0000313" key="2">
    <source>
        <dbReference type="EMBL" id="CCC67643.1"/>
    </source>
</evidence>
<dbReference type="GeneID" id="96901122"/>
<gene>
    <name evidence="2" type="primary">NCAS0A10850</name>
    <name evidence="2" type="ordered locus">NCAS_0A10850</name>
</gene>
<dbReference type="HOGENOM" id="CLU_752454_0_0_1"/>
<feature type="compositionally biased region" description="Basic residues" evidence="1">
    <location>
        <begin position="233"/>
        <end position="244"/>
    </location>
</feature>
<dbReference type="AlphaFoldDB" id="G0V845"/>
<accession>G0V845</accession>
<evidence type="ECO:0008006" key="4">
    <source>
        <dbReference type="Google" id="ProtNLM"/>
    </source>
</evidence>
<protein>
    <recommendedName>
        <fullName evidence="4">YBL029W</fullName>
    </recommendedName>
</protein>
<dbReference type="OrthoDB" id="4096434at2759"/>
<name>G0V845_NAUCA</name>
<proteinExistence type="predicted"/>
<keyword evidence="3" id="KW-1185">Reference proteome</keyword>
<dbReference type="EMBL" id="HE576752">
    <property type="protein sequence ID" value="CCC67643.1"/>
    <property type="molecule type" value="Genomic_DNA"/>
</dbReference>
<evidence type="ECO:0000256" key="1">
    <source>
        <dbReference type="SAM" id="MobiDB-lite"/>
    </source>
</evidence>